<sequence length="293" mass="33961">MEIRQLVYFTETARLQHMTEAAAVLNVAQSALSRQIGLLESDLGIKLFRREGRNITLTEDGREFYEDALKILEAVDRTREKISENKMKSRQSLNIHVTKSDMTSKILHTFQSILGEHSDIDFNIETLDEDVIEEKLNDGSLDIAISTERFHGESIRSALLFDQNYYYIFKESGKVNLPVKASMNELEDFPLLVMDPLLDMKKHFKNASILNVNDPAIVQHLLIHHPYIAVLTHEECRMLKYNYPKFTVHNLEHLNIRQPLYASIPAESAKPFAEAWYSRLKDEFSSFTDRMMH</sequence>
<keyword evidence="4" id="KW-0804">Transcription</keyword>
<gene>
    <name evidence="6" type="ORF">ABHD89_001899</name>
</gene>
<dbReference type="PANTHER" id="PTHR30346:SF28">
    <property type="entry name" value="HTH-TYPE TRANSCRIPTIONAL REGULATOR CYNR"/>
    <property type="match status" value="1"/>
</dbReference>
<protein>
    <submittedName>
        <fullName evidence="6">DNA-binding transcriptional LysR family regulator</fullName>
    </submittedName>
</protein>
<dbReference type="EMBL" id="JBDZDV010000005">
    <property type="protein sequence ID" value="MET3111484.1"/>
    <property type="molecule type" value="Genomic_DNA"/>
</dbReference>
<accession>A0ABV2EAN5</accession>
<dbReference type="PROSITE" id="PS50931">
    <property type="entry name" value="HTH_LYSR"/>
    <property type="match status" value="1"/>
</dbReference>
<dbReference type="PANTHER" id="PTHR30346">
    <property type="entry name" value="TRANSCRIPTIONAL DUAL REGULATOR HCAR-RELATED"/>
    <property type="match status" value="1"/>
</dbReference>
<dbReference type="Gene3D" id="1.10.10.10">
    <property type="entry name" value="Winged helix-like DNA-binding domain superfamily/Winged helix DNA-binding domain"/>
    <property type="match status" value="1"/>
</dbReference>
<dbReference type="Proteomes" id="UP001549019">
    <property type="component" value="Unassembled WGS sequence"/>
</dbReference>
<dbReference type="PRINTS" id="PR00039">
    <property type="entry name" value="HTHLYSR"/>
</dbReference>
<dbReference type="Pfam" id="PF03466">
    <property type="entry name" value="LysR_substrate"/>
    <property type="match status" value="1"/>
</dbReference>
<comment type="similarity">
    <text evidence="1">Belongs to the LysR transcriptional regulatory family.</text>
</comment>
<proteinExistence type="inferred from homology"/>
<reference evidence="6 7" key="1">
    <citation type="submission" date="2024-05" db="EMBL/GenBank/DDBJ databases">
        <title>Genomic Encyclopedia of Type Strains, Phase IV (KMG-IV): sequencing the most valuable type-strain genomes for metagenomic binning, comparative biology and taxonomic classification.</title>
        <authorList>
            <person name="Goeker M."/>
        </authorList>
    </citation>
    <scope>NUCLEOTIDE SEQUENCE [LARGE SCALE GENOMIC DNA]</scope>
    <source>
        <strain evidence="6 7">DSM 25286</strain>
    </source>
</reference>
<keyword evidence="3 6" id="KW-0238">DNA-binding</keyword>
<dbReference type="Pfam" id="PF00126">
    <property type="entry name" value="HTH_1"/>
    <property type="match status" value="1"/>
</dbReference>
<evidence type="ECO:0000256" key="2">
    <source>
        <dbReference type="ARBA" id="ARBA00023015"/>
    </source>
</evidence>
<dbReference type="InterPro" id="IPR036388">
    <property type="entry name" value="WH-like_DNA-bd_sf"/>
</dbReference>
<dbReference type="GO" id="GO:0003677">
    <property type="term" value="F:DNA binding"/>
    <property type="evidence" value="ECO:0007669"/>
    <property type="project" value="UniProtKB-KW"/>
</dbReference>
<name>A0ABV2EAN5_9STAP</name>
<evidence type="ECO:0000256" key="1">
    <source>
        <dbReference type="ARBA" id="ARBA00009437"/>
    </source>
</evidence>
<evidence type="ECO:0000256" key="3">
    <source>
        <dbReference type="ARBA" id="ARBA00023125"/>
    </source>
</evidence>
<organism evidence="6 7">
    <name type="scientific">Salinicoccus halitifaciens</name>
    <dbReference type="NCBI Taxonomy" id="1073415"/>
    <lineage>
        <taxon>Bacteria</taxon>
        <taxon>Bacillati</taxon>
        <taxon>Bacillota</taxon>
        <taxon>Bacilli</taxon>
        <taxon>Bacillales</taxon>
        <taxon>Staphylococcaceae</taxon>
        <taxon>Salinicoccus</taxon>
    </lineage>
</organism>
<keyword evidence="2" id="KW-0805">Transcription regulation</keyword>
<evidence type="ECO:0000313" key="7">
    <source>
        <dbReference type="Proteomes" id="UP001549019"/>
    </source>
</evidence>
<dbReference type="RefSeq" id="WP_230821414.1">
    <property type="nucleotide sequence ID" value="NZ_JAJNCU010000002.1"/>
</dbReference>
<keyword evidence="7" id="KW-1185">Reference proteome</keyword>
<evidence type="ECO:0000313" key="6">
    <source>
        <dbReference type="EMBL" id="MET3111484.1"/>
    </source>
</evidence>
<dbReference type="SUPFAM" id="SSF53850">
    <property type="entry name" value="Periplasmic binding protein-like II"/>
    <property type="match status" value="1"/>
</dbReference>
<feature type="domain" description="HTH lysR-type" evidence="5">
    <location>
        <begin position="1"/>
        <end position="58"/>
    </location>
</feature>
<dbReference type="Gene3D" id="3.40.190.290">
    <property type="match status" value="1"/>
</dbReference>
<evidence type="ECO:0000259" key="5">
    <source>
        <dbReference type="PROSITE" id="PS50931"/>
    </source>
</evidence>
<evidence type="ECO:0000256" key="4">
    <source>
        <dbReference type="ARBA" id="ARBA00023163"/>
    </source>
</evidence>
<comment type="caution">
    <text evidence="6">The sequence shown here is derived from an EMBL/GenBank/DDBJ whole genome shotgun (WGS) entry which is preliminary data.</text>
</comment>
<dbReference type="InterPro" id="IPR036390">
    <property type="entry name" value="WH_DNA-bd_sf"/>
</dbReference>
<dbReference type="SUPFAM" id="SSF46785">
    <property type="entry name" value="Winged helix' DNA-binding domain"/>
    <property type="match status" value="1"/>
</dbReference>
<dbReference type="InterPro" id="IPR000847">
    <property type="entry name" value="LysR_HTH_N"/>
</dbReference>
<dbReference type="InterPro" id="IPR005119">
    <property type="entry name" value="LysR_subst-bd"/>
</dbReference>